<dbReference type="EMBL" id="DVHI01000096">
    <property type="protein sequence ID" value="HIR63432.1"/>
    <property type="molecule type" value="Genomic_DNA"/>
</dbReference>
<accession>A0A9D1E2F6</accession>
<dbReference type="Gene3D" id="3.30.1440.10">
    <property type="match status" value="1"/>
</dbReference>
<comment type="subunit">
    <text evidence="5">Part of the 50S ribosomal subunit; part of the 5S rRNA/L5/L18/L25 subcomplex. Contacts the 5S rRNA and the P site tRNA. Forms a bridge to the 30S subunit in the 70S ribosome.</text>
</comment>
<dbReference type="PANTHER" id="PTHR11994">
    <property type="entry name" value="60S RIBOSOMAL PROTEIN L11-RELATED"/>
    <property type="match status" value="1"/>
</dbReference>
<dbReference type="Pfam" id="PF00673">
    <property type="entry name" value="Ribosomal_L5_C"/>
    <property type="match status" value="1"/>
</dbReference>
<dbReference type="PIRSF" id="PIRSF002161">
    <property type="entry name" value="Ribosomal_L5"/>
    <property type="match status" value="1"/>
</dbReference>
<feature type="domain" description="Large ribosomal subunit protein uL5 C-terminal" evidence="8">
    <location>
        <begin position="105"/>
        <end position="196"/>
    </location>
</feature>
<dbReference type="GO" id="GO:0006412">
    <property type="term" value="P:translation"/>
    <property type="evidence" value="ECO:0007669"/>
    <property type="project" value="UniProtKB-UniRule"/>
</dbReference>
<evidence type="ECO:0000259" key="8">
    <source>
        <dbReference type="Pfam" id="PF00673"/>
    </source>
</evidence>
<comment type="similarity">
    <text evidence="1 5 6">Belongs to the universal ribosomal protein uL5 family.</text>
</comment>
<evidence type="ECO:0000256" key="6">
    <source>
        <dbReference type="RuleBase" id="RU003930"/>
    </source>
</evidence>
<feature type="domain" description="Large ribosomal subunit protein uL5 N-terminal" evidence="7">
    <location>
        <begin position="45"/>
        <end position="100"/>
    </location>
</feature>
<dbReference type="GO" id="GO:0003735">
    <property type="term" value="F:structural constituent of ribosome"/>
    <property type="evidence" value="ECO:0007669"/>
    <property type="project" value="InterPro"/>
</dbReference>
<proteinExistence type="inferred from homology"/>
<dbReference type="InterPro" id="IPR020930">
    <property type="entry name" value="Ribosomal_uL5_bac-type"/>
</dbReference>
<dbReference type="GO" id="GO:0019843">
    <property type="term" value="F:rRNA binding"/>
    <property type="evidence" value="ECO:0007669"/>
    <property type="project" value="UniProtKB-UniRule"/>
</dbReference>
<keyword evidence="5" id="KW-0820">tRNA-binding</keyword>
<evidence type="ECO:0000256" key="2">
    <source>
        <dbReference type="ARBA" id="ARBA00022980"/>
    </source>
</evidence>
<dbReference type="GO" id="GO:0005840">
    <property type="term" value="C:ribosome"/>
    <property type="evidence" value="ECO:0007669"/>
    <property type="project" value="UniProtKB-KW"/>
</dbReference>
<dbReference type="InterPro" id="IPR002132">
    <property type="entry name" value="Ribosomal_uL5"/>
</dbReference>
<dbReference type="NCBIfam" id="NF000585">
    <property type="entry name" value="PRK00010.1"/>
    <property type="match status" value="1"/>
</dbReference>
<dbReference type="Pfam" id="PF00281">
    <property type="entry name" value="Ribosomal_L5"/>
    <property type="match status" value="1"/>
</dbReference>
<reference evidence="9" key="2">
    <citation type="journal article" date="2021" name="PeerJ">
        <title>Extensive microbial diversity within the chicken gut microbiome revealed by metagenomics and culture.</title>
        <authorList>
            <person name="Gilroy R."/>
            <person name="Ravi A."/>
            <person name="Getino M."/>
            <person name="Pursley I."/>
            <person name="Horton D.L."/>
            <person name="Alikhan N.F."/>
            <person name="Baker D."/>
            <person name="Gharbi K."/>
            <person name="Hall N."/>
            <person name="Watson M."/>
            <person name="Adriaenssens E.M."/>
            <person name="Foster-Nyarko E."/>
            <person name="Jarju S."/>
            <person name="Secka A."/>
            <person name="Antonio M."/>
            <person name="Oren A."/>
            <person name="Chaudhuri R.R."/>
            <person name="La Ragione R."/>
            <person name="Hildebrand F."/>
            <person name="Pallen M.J."/>
        </authorList>
    </citation>
    <scope>NUCLEOTIDE SEQUENCE</scope>
    <source>
        <strain evidence="9">ChiHjej13B12-12457</strain>
    </source>
</reference>
<protein>
    <recommendedName>
        <fullName evidence="4 5">Large ribosomal subunit protein uL5</fullName>
    </recommendedName>
</protein>
<keyword evidence="3 5" id="KW-0687">Ribonucleoprotein</keyword>
<dbReference type="FunFam" id="3.30.1440.10:FF:000001">
    <property type="entry name" value="50S ribosomal protein L5"/>
    <property type="match status" value="1"/>
</dbReference>
<comment type="function">
    <text evidence="5">This is 1 of the proteins that bind and probably mediate the attachment of the 5S RNA into the large ribosomal subunit, where it forms part of the central protuberance. In the 70S ribosome it contacts protein S13 of the 30S subunit (bridge B1b), connecting the 2 subunits; this bridge is implicated in subunit movement. Contacts the P site tRNA; the 5S rRNA and some of its associated proteins might help stabilize positioning of ribosome-bound tRNAs.</text>
</comment>
<dbReference type="InterPro" id="IPR031310">
    <property type="entry name" value="Ribosomal_uL5_N"/>
</dbReference>
<evidence type="ECO:0000313" key="10">
    <source>
        <dbReference type="Proteomes" id="UP000886744"/>
    </source>
</evidence>
<dbReference type="InterPro" id="IPR031309">
    <property type="entry name" value="Ribosomal_uL5_C"/>
</dbReference>
<reference evidence="9" key="1">
    <citation type="submission" date="2020-10" db="EMBL/GenBank/DDBJ databases">
        <authorList>
            <person name="Gilroy R."/>
        </authorList>
    </citation>
    <scope>NUCLEOTIDE SEQUENCE</scope>
    <source>
        <strain evidence="9">ChiHjej13B12-12457</strain>
    </source>
</reference>
<dbReference type="SUPFAM" id="SSF55282">
    <property type="entry name" value="RL5-like"/>
    <property type="match status" value="1"/>
</dbReference>
<name>A0A9D1E2F6_9BACT</name>
<dbReference type="AlphaFoldDB" id="A0A9D1E2F6"/>
<keyword evidence="5" id="KW-0694">RNA-binding</keyword>
<dbReference type="HAMAP" id="MF_01333_B">
    <property type="entry name" value="Ribosomal_uL5_B"/>
    <property type="match status" value="1"/>
</dbReference>
<evidence type="ECO:0000256" key="4">
    <source>
        <dbReference type="ARBA" id="ARBA00035245"/>
    </source>
</evidence>
<evidence type="ECO:0000256" key="1">
    <source>
        <dbReference type="ARBA" id="ARBA00008553"/>
    </source>
</evidence>
<dbReference type="Proteomes" id="UP000886744">
    <property type="component" value="Unassembled WGS sequence"/>
</dbReference>
<comment type="caution">
    <text evidence="9">The sequence shown here is derived from an EMBL/GenBank/DDBJ whole genome shotgun (WGS) entry which is preliminary data.</text>
</comment>
<evidence type="ECO:0000256" key="5">
    <source>
        <dbReference type="HAMAP-Rule" id="MF_01333"/>
    </source>
</evidence>
<evidence type="ECO:0000256" key="3">
    <source>
        <dbReference type="ARBA" id="ARBA00023274"/>
    </source>
</evidence>
<evidence type="ECO:0000259" key="7">
    <source>
        <dbReference type="Pfam" id="PF00281"/>
    </source>
</evidence>
<gene>
    <name evidence="5 9" type="primary">rplE</name>
    <name evidence="9" type="ORF">IAC94_07935</name>
</gene>
<sequence>MAKKKVEETKQEQHVSLAGYVPNLQKKYKEEIVAKLQKEFGFATVMQVPKLMKITLNQGIGDATGDKKLVEVAQQELTAIAGQKAVTTYSRKDISNFKLRRGTAIGVKVTLRGARMYEFLERLIAVSLPRIRDFNGINEKFDGRGNYTLGIKEQIIFPEIDIDKITKIFGLEITFVTSTENDEHAHALLREFGLPFKNKKS</sequence>
<dbReference type="GO" id="GO:1990904">
    <property type="term" value="C:ribonucleoprotein complex"/>
    <property type="evidence" value="ECO:0007669"/>
    <property type="project" value="UniProtKB-KW"/>
</dbReference>
<dbReference type="GO" id="GO:0000049">
    <property type="term" value="F:tRNA binding"/>
    <property type="evidence" value="ECO:0007669"/>
    <property type="project" value="UniProtKB-UniRule"/>
</dbReference>
<keyword evidence="2 5" id="KW-0689">Ribosomal protein</keyword>
<keyword evidence="5" id="KW-0699">rRNA-binding</keyword>
<organism evidence="9 10">
    <name type="scientific">Candidatus Coprenecus avistercoris</name>
    <dbReference type="NCBI Taxonomy" id="2840730"/>
    <lineage>
        <taxon>Bacteria</taxon>
        <taxon>Pseudomonadati</taxon>
        <taxon>Bacteroidota</taxon>
        <taxon>Bacteroidia</taxon>
        <taxon>Bacteroidales</taxon>
        <taxon>Rikenellaceae</taxon>
        <taxon>Rikenellaceae incertae sedis</taxon>
        <taxon>Candidatus Coprenecus</taxon>
    </lineage>
</organism>
<dbReference type="InterPro" id="IPR022803">
    <property type="entry name" value="Ribosomal_uL5_dom_sf"/>
</dbReference>
<evidence type="ECO:0000313" key="9">
    <source>
        <dbReference type="EMBL" id="HIR63432.1"/>
    </source>
</evidence>